<evidence type="ECO:0000313" key="2">
    <source>
        <dbReference type="EMBL" id="MFC5393955.1"/>
    </source>
</evidence>
<dbReference type="RefSeq" id="WP_291677083.1">
    <property type="nucleotide sequence ID" value="NZ_JBHSLV010000025.1"/>
</dbReference>
<proteinExistence type="inferred from homology"/>
<dbReference type="PANTHER" id="PTHR42879">
    <property type="entry name" value="3-OXOACYL-(ACYL-CARRIER-PROTEIN) REDUCTASE"/>
    <property type="match status" value="1"/>
</dbReference>
<dbReference type="Gene3D" id="3.40.50.720">
    <property type="entry name" value="NAD(P)-binding Rossmann-like Domain"/>
    <property type="match status" value="1"/>
</dbReference>
<organism evidence="2 3">
    <name type="scientific">Bosea vestrisii</name>
    <dbReference type="NCBI Taxonomy" id="151416"/>
    <lineage>
        <taxon>Bacteria</taxon>
        <taxon>Pseudomonadati</taxon>
        <taxon>Pseudomonadota</taxon>
        <taxon>Alphaproteobacteria</taxon>
        <taxon>Hyphomicrobiales</taxon>
        <taxon>Boseaceae</taxon>
        <taxon>Bosea</taxon>
    </lineage>
</organism>
<dbReference type="PROSITE" id="PS00061">
    <property type="entry name" value="ADH_SHORT"/>
    <property type="match status" value="1"/>
</dbReference>
<dbReference type="PRINTS" id="PR00080">
    <property type="entry name" value="SDRFAMILY"/>
</dbReference>
<dbReference type="InterPro" id="IPR036291">
    <property type="entry name" value="NAD(P)-bd_dom_sf"/>
</dbReference>
<evidence type="ECO:0000313" key="3">
    <source>
        <dbReference type="Proteomes" id="UP001596104"/>
    </source>
</evidence>
<protein>
    <submittedName>
        <fullName evidence="2">SDR family NAD(P)-dependent oxidoreductase</fullName>
        <ecNumber evidence="2">1.1.1.-</ecNumber>
    </submittedName>
</protein>
<name>A0ABW0HAE2_9HYPH</name>
<dbReference type="CDD" id="cd05233">
    <property type="entry name" value="SDR_c"/>
    <property type="match status" value="1"/>
</dbReference>
<dbReference type="Pfam" id="PF13561">
    <property type="entry name" value="adh_short_C2"/>
    <property type="match status" value="1"/>
</dbReference>
<dbReference type="PRINTS" id="PR00081">
    <property type="entry name" value="GDHRDH"/>
</dbReference>
<dbReference type="InterPro" id="IPR002347">
    <property type="entry name" value="SDR_fam"/>
</dbReference>
<dbReference type="InterPro" id="IPR050259">
    <property type="entry name" value="SDR"/>
</dbReference>
<sequence length="280" mass="29391">MAQNAIQVDLSGRSAYVTGGSRGIAAAIATALARNGARVAFNFSPEADAAAGKTQAAEQLLAELGAEGCAIPADMSDPAVARSAAEAALDRLGQVDILVLSASVQVHRPILEMSMDDIDRQLRMNIAANIATLQAVIPRMRRSGYGRIISIGSVQEQVPSQEMPVYSMTKSALENLVRNLAVENAPYGITANNIAPGLIQTDRNAFRRADMAVWNRLARNANPMGRAGQPENVVGAALFLASDAASFVTGTTIHVTGGSHIARNMNDLINTETANARQAG</sequence>
<dbReference type="EC" id="1.1.1.-" evidence="2"/>
<dbReference type="GO" id="GO:0016491">
    <property type="term" value="F:oxidoreductase activity"/>
    <property type="evidence" value="ECO:0007669"/>
    <property type="project" value="UniProtKB-KW"/>
</dbReference>
<comment type="similarity">
    <text evidence="1">Belongs to the short-chain dehydrogenases/reductases (SDR) family.</text>
</comment>
<dbReference type="SUPFAM" id="SSF51735">
    <property type="entry name" value="NAD(P)-binding Rossmann-fold domains"/>
    <property type="match status" value="1"/>
</dbReference>
<accession>A0ABW0HAE2</accession>
<evidence type="ECO:0000256" key="1">
    <source>
        <dbReference type="ARBA" id="ARBA00006484"/>
    </source>
</evidence>
<dbReference type="Proteomes" id="UP001596104">
    <property type="component" value="Unassembled WGS sequence"/>
</dbReference>
<keyword evidence="2" id="KW-0560">Oxidoreductase</keyword>
<comment type="caution">
    <text evidence="2">The sequence shown here is derived from an EMBL/GenBank/DDBJ whole genome shotgun (WGS) entry which is preliminary data.</text>
</comment>
<gene>
    <name evidence="2" type="ORF">ACFPPC_15020</name>
</gene>
<dbReference type="EMBL" id="JBHSLV010000025">
    <property type="protein sequence ID" value="MFC5393955.1"/>
    <property type="molecule type" value="Genomic_DNA"/>
</dbReference>
<dbReference type="InterPro" id="IPR020904">
    <property type="entry name" value="Sc_DH/Rdtase_CS"/>
</dbReference>
<dbReference type="PANTHER" id="PTHR42879:SF2">
    <property type="entry name" value="3-OXOACYL-[ACYL-CARRIER-PROTEIN] REDUCTASE FABG"/>
    <property type="match status" value="1"/>
</dbReference>
<reference evidence="3" key="1">
    <citation type="journal article" date="2019" name="Int. J. Syst. Evol. Microbiol.">
        <title>The Global Catalogue of Microorganisms (GCM) 10K type strain sequencing project: providing services to taxonomists for standard genome sequencing and annotation.</title>
        <authorList>
            <consortium name="The Broad Institute Genomics Platform"/>
            <consortium name="The Broad Institute Genome Sequencing Center for Infectious Disease"/>
            <person name="Wu L."/>
            <person name="Ma J."/>
        </authorList>
    </citation>
    <scope>NUCLEOTIDE SEQUENCE [LARGE SCALE GENOMIC DNA]</scope>
    <source>
        <strain evidence="3">CGMCC 1.16326</strain>
    </source>
</reference>
<keyword evidence="3" id="KW-1185">Reference proteome</keyword>